<protein>
    <recommendedName>
        <fullName evidence="2">SsuA/THI5-like domain-containing protein</fullName>
    </recommendedName>
</protein>
<reference evidence="3" key="1">
    <citation type="journal article" date="2023" name="Mol. Phylogenet. Evol.">
        <title>Genome-scale phylogeny and comparative genomics of the fungal order Sordariales.</title>
        <authorList>
            <person name="Hensen N."/>
            <person name="Bonometti L."/>
            <person name="Westerberg I."/>
            <person name="Brannstrom I.O."/>
            <person name="Guillou S."/>
            <person name="Cros-Aarteil S."/>
            <person name="Calhoun S."/>
            <person name="Haridas S."/>
            <person name="Kuo A."/>
            <person name="Mondo S."/>
            <person name="Pangilinan J."/>
            <person name="Riley R."/>
            <person name="LaButti K."/>
            <person name="Andreopoulos B."/>
            <person name="Lipzen A."/>
            <person name="Chen C."/>
            <person name="Yan M."/>
            <person name="Daum C."/>
            <person name="Ng V."/>
            <person name="Clum A."/>
            <person name="Steindorff A."/>
            <person name="Ohm R.A."/>
            <person name="Martin F."/>
            <person name="Silar P."/>
            <person name="Natvig D.O."/>
            <person name="Lalanne C."/>
            <person name="Gautier V."/>
            <person name="Ament-Velasquez S.L."/>
            <person name="Kruys A."/>
            <person name="Hutchinson M.I."/>
            <person name="Powell A.J."/>
            <person name="Barry K."/>
            <person name="Miller A.N."/>
            <person name="Grigoriev I.V."/>
            <person name="Debuchy R."/>
            <person name="Gladieux P."/>
            <person name="Hiltunen Thoren M."/>
            <person name="Johannesson H."/>
        </authorList>
    </citation>
    <scope>NUCLEOTIDE SEQUENCE</scope>
    <source>
        <strain evidence="3">PSN324</strain>
    </source>
</reference>
<feature type="chain" id="PRO_5043900234" description="SsuA/THI5-like domain-containing protein" evidence="1">
    <location>
        <begin position="23"/>
        <end position="332"/>
    </location>
</feature>
<dbReference type="SUPFAM" id="SSF53850">
    <property type="entry name" value="Periplasmic binding protein-like II"/>
    <property type="match status" value="1"/>
</dbReference>
<evidence type="ECO:0000259" key="2">
    <source>
        <dbReference type="Pfam" id="PF09084"/>
    </source>
</evidence>
<feature type="domain" description="SsuA/THI5-like" evidence="2">
    <location>
        <begin position="103"/>
        <end position="160"/>
    </location>
</feature>
<name>A0AAV9HRA0_9PEZI</name>
<accession>A0AAV9HRA0</accession>
<comment type="caution">
    <text evidence="3">The sequence shown here is derived from an EMBL/GenBank/DDBJ whole genome shotgun (WGS) entry which is preliminary data.</text>
</comment>
<proteinExistence type="predicted"/>
<dbReference type="PANTHER" id="PTHR30024">
    <property type="entry name" value="ALIPHATIC SULFONATES-BINDING PROTEIN-RELATED"/>
    <property type="match status" value="1"/>
</dbReference>
<dbReference type="PANTHER" id="PTHR30024:SF42">
    <property type="entry name" value="ALIPHATIC SULFONATES-BINDING PROTEIN-RELATED"/>
    <property type="match status" value="1"/>
</dbReference>
<sequence length="332" mass="36675">MTPVQHLLGLSILSQLLASVSCRLTISAALNVIEHVPLLVTSQDYFSASSQPIIVDGGVAVIVSNTTVDLAGNAETQALRQFANHTSLRILWNIASVPYRLVINTHALTADGTRNISSLADLRGKRVGTIPTTSAAYFVESLLKTAGLDHGDYSAVFGGMCHEAPCGNKTLPYMLARGEIDAFGIWEPTLELGIQALPAGQTKVFQDRKAYREIYNLHSTKEKLDDPGKRKEIVEFLKHLIRVQSVFEKTPEKVYERTSSAVNVSVPILEKIWRVHDWSGGLPVDLLDVLEEEDKYIARVDGREPNSREKLKELIDTSVMEDALKELQAERS</sequence>
<feature type="signal peptide" evidence="1">
    <location>
        <begin position="1"/>
        <end position="22"/>
    </location>
</feature>
<reference evidence="3" key="2">
    <citation type="submission" date="2023-06" db="EMBL/GenBank/DDBJ databases">
        <authorList>
            <consortium name="Lawrence Berkeley National Laboratory"/>
            <person name="Mondo S.J."/>
            <person name="Hensen N."/>
            <person name="Bonometti L."/>
            <person name="Westerberg I."/>
            <person name="Brannstrom I.O."/>
            <person name="Guillou S."/>
            <person name="Cros-Aarteil S."/>
            <person name="Calhoun S."/>
            <person name="Haridas S."/>
            <person name="Kuo A."/>
            <person name="Pangilinan J."/>
            <person name="Riley R."/>
            <person name="Labutti K."/>
            <person name="Andreopoulos B."/>
            <person name="Lipzen A."/>
            <person name="Chen C."/>
            <person name="Yanf M."/>
            <person name="Daum C."/>
            <person name="Ng V."/>
            <person name="Clum A."/>
            <person name="Steindorff A."/>
            <person name="Ohm R."/>
            <person name="Martin F."/>
            <person name="Silar P."/>
            <person name="Natvig D."/>
            <person name="Lalanne C."/>
            <person name="Gautier V."/>
            <person name="Ament-Velasquez S.L."/>
            <person name="Kruys A."/>
            <person name="Hutchinson M.I."/>
            <person name="Powell A.J."/>
            <person name="Barry K."/>
            <person name="Miller A.N."/>
            <person name="Grigoriev I.V."/>
            <person name="Debuchy R."/>
            <person name="Gladieux P."/>
            <person name="Thoren M.H."/>
            <person name="Johannesson H."/>
        </authorList>
    </citation>
    <scope>NUCLEOTIDE SEQUENCE</scope>
    <source>
        <strain evidence="3">PSN324</strain>
    </source>
</reference>
<dbReference type="InterPro" id="IPR015168">
    <property type="entry name" value="SsuA/THI5"/>
</dbReference>
<evidence type="ECO:0000256" key="1">
    <source>
        <dbReference type="SAM" id="SignalP"/>
    </source>
</evidence>
<gene>
    <name evidence="3" type="ORF">QBC42DRAFT_304804</name>
</gene>
<organism evidence="3 4">
    <name type="scientific">Cladorrhinum samala</name>
    <dbReference type="NCBI Taxonomy" id="585594"/>
    <lineage>
        <taxon>Eukaryota</taxon>
        <taxon>Fungi</taxon>
        <taxon>Dikarya</taxon>
        <taxon>Ascomycota</taxon>
        <taxon>Pezizomycotina</taxon>
        <taxon>Sordariomycetes</taxon>
        <taxon>Sordariomycetidae</taxon>
        <taxon>Sordariales</taxon>
        <taxon>Podosporaceae</taxon>
        <taxon>Cladorrhinum</taxon>
    </lineage>
</organism>
<evidence type="ECO:0000313" key="3">
    <source>
        <dbReference type="EMBL" id="KAK4463427.1"/>
    </source>
</evidence>
<evidence type="ECO:0000313" key="4">
    <source>
        <dbReference type="Proteomes" id="UP001321749"/>
    </source>
</evidence>
<dbReference type="AlphaFoldDB" id="A0AAV9HRA0"/>
<dbReference type="Gene3D" id="3.40.190.10">
    <property type="entry name" value="Periplasmic binding protein-like II"/>
    <property type="match status" value="1"/>
</dbReference>
<dbReference type="Pfam" id="PF09084">
    <property type="entry name" value="NMT1"/>
    <property type="match status" value="1"/>
</dbReference>
<dbReference type="Proteomes" id="UP001321749">
    <property type="component" value="Unassembled WGS sequence"/>
</dbReference>
<keyword evidence="1" id="KW-0732">Signal</keyword>
<keyword evidence="4" id="KW-1185">Reference proteome</keyword>
<dbReference type="EMBL" id="MU864959">
    <property type="protein sequence ID" value="KAK4463427.1"/>
    <property type="molecule type" value="Genomic_DNA"/>
</dbReference>